<comment type="caution">
    <text evidence="2">The sequence shown here is derived from an EMBL/GenBank/DDBJ whole genome shotgun (WGS) entry which is preliminary data.</text>
</comment>
<dbReference type="STRING" id="1343740.M271_22720"/>
<dbReference type="Proteomes" id="UP000281594">
    <property type="component" value="Unassembled WGS sequence"/>
</dbReference>
<reference evidence="2 3" key="1">
    <citation type="journal article" date="2018" name="J. Biol. Chem.">
        <title>Discovery of the actinoplanic acid pathway in Streptomyces rapamycinicus reveals a genetically conserved synergism with rapamycin.</title>
        <authorList>
            <person name="Mrak P."/>
            <person name="Krastel P."/>
            <person name="Pivk Lukancic P."/>
            <person name="Tao J."/>
            <person name="Pistorius D."/>
            <person name="Moore C.M."/>
        </authorList>
    </citation>
    <scope>NUCLEOTIDE SEQUENCE [LARGE SCALE GENOMIC DNA]</scope>
    <source>
        <strain evidence="2 3">NRRL 5491</strain>
    </source>
</reference>
<feature type="compositionally biased region" description="Basic residues" evidence="1">
    <location>
        <begin position="16"/>
        <end position="42"/>
    </location>
</feature>
<evidence type="ECO:0000313" key="3">
    <source>
        <dbReference type="Proteomes" id="UP000281594"/>
    </source>
</evidence>
<sequence length="42" mass="4694">MSFHKIVPVKPARKAEPKKKHHAPKPAPKKGPKKPHRRPIGG</sequence>
<dbReference type="RefSeq" id="WP_020869498.1">
    <property type="nucleotide sequence ID" value="NC_022785.1"/>
</dbReference>
<gene>
    <name evidence="2" type="ORF">D3C57_120820</name>
</gene>
<proteinExistence type="predicted"/>
<dbReference type="eggNOG" id="ENOG5030Y84">
    <property type="taxonomic scope" value="Bacteria"/>
</dbReference>
<feature type="region of interest" description="Disordered" evidence="1">
    <location>
        <begin position="1"/>
        <end position="42"/>
    </location>
</feature>
<dbReference type="KEGG" id="src:M271_22720"/>
<organism evidence="2 3">
    <name type="scientific">Streptomyces rapamycinicus (strain ATCC 29253 / DSM 41530 / NRRL 5491 / AYB-994)</name>
    <name type="common">Streptomyces hygroscopicus (strain ATCC 29253)</name>
    <dbReference type="NCBI Taxonomy" id="1343740"/>
    <lineage>
        <taxon>Bacteria</taxon>
        <taxon>Bacillati</taxon>
        <taxon>Actinomycetota</taxon>
        <taxon>Actinomycetes</taxon>
        <taxon>Kitasatosporales</taxon>
        <taxon>Streptomycetaceae</taxon>
        <taxon>Streptomyces</taxon>
        <taxon>Streptomyces violaceusniger group</taxon>
    </lineage>
</organism>
<dbReference type="AlphaFoldDB" id="A0A0A0NGG7"/>
<evidence type="ECO:0000313" key="2">
    <source>
        <dbReference type="EMBL" id="RLV80867.1"/>
    </source>
</evidence>
<accession>A0A0A0NGG7</accession>
<protein>
    <submittedName>
        <fullName evidence="2">Uncharacterized protein</fullName>
    </submittedName>
</protein>
<dbReference type="HOGENOM" id="CLU_218832_0_0_11"/>
<name>A0A0A0NGG7_STRRN</name>
<dbReference type="EMBL" id="QYCY01000001">
    <property type="protein sequence ID" value="RLV80867.1"/>
    <property type="molecule type" value="Genomic_DNA"/>
</dbReference>
<evidence type="ECO:0000256" key="1">
    <source>
        <dbReference type="SAM" id="MobiDB-lite"/>
    </source>
</evidence>